<evidence type="ECO:0000313" key="8">
    <source>
        <dbReference type="Proteomes" id="UP000693981"/>
    </source>
</evidence>
<accession>A0A8T1WLQ8</accession>
<feature type="compositionally biased region" description="Basic and acidic residues" evidence="6">
    <location>
        <begin position="53"/>
        <end position="68"/>
    </location>
</feature>
<protein>
    <recommendedName>
        <fullName evidence="5">RxLR effector protein</fullName>
    </recommendedName>
</protein>
<evidence type="ECO:0000313" key="7">
    <source>
        <dbReference type="EMBL" id="KAG7394121.1"/>
    </source>
</evidence>
<keyword evidence="3 5" id="KW-0964">Secreted</keyword>
<dbReference type="InterPro" id="IPR031825">
    <property type="entry name" value="RXLR"/>
</dbReference>
<comment type="domain">
    <text evidence="5">The RxLR-dEER motif acts to carry the protein into the host cell cytoplasm through binding to cell surface phosphatidylinositol-3-phosphate.</text>
</comment>
<feature type="chain" id="PRO_5035965515" description="RxLR effector protein" evidence="5">
    <location>
        <begin position="22"/>
        <end position="149"/>
    </location>
</feature>
<evidence type="ECO:0000256" key="2">
    <source>
        <dbReference type="ARBA" id="ARBA00010400"/>
    </source>
</evidence>
<evidence type="ECO:0000256" key="1">
    <source>
        <dbReference type="ARBA" id="ARBA00004613"/>
    </source>
</evidence>
<evidence type="ECO:0000256" key="5">
    <source>
        <dbReference type="RuleBase" id="RU367124"/>
    </source>
</evidence>
<dbReference type="Pfam" id="PF16810">
    <property type="entry name" value="RXLR"/>
    <property type="match status" value="1"/>
</dbReference>
<comment type="caution">
    <text evidence="7">The sequence shown here is derived from an EMBL/GenBank/DDBJ whole genome shotgun (WGS) entry which is preliminary data.</text>
</comment>
<dbReference type="GO" id="GO:0005576">
    <property type="term" value="C:extracellular region"/>
    <property type="evidence" value="ECO:0007669"/>
    <property type="project" value="UniProtKB-SubCell"/>
</dbReference>
<keyword evidence="4 5" id="KW-0732">Signal</keyword>
<comment type="similarity">
    <text evidence="2 5">Belongs to the RxLR effector family.</text>
</comment>
<reference evidence="7" key="1">
    <citation type="submission" date="2021-02" db="EMBL/GenBank/DDBJ databases">
        <authorList>
            <person name="Palmer J.M."/>
        </authorList>
    </citation>
    <scope>NUCLEOTIDE SEQUENCE</scope>
    <source>
        <strain evidence="7">SCRP23</strain>
    </source>
</reference>
<evidence type="ECO:0000256" key="3">
    <source>
        <dbReference type="ARBA" id="ARBA00022525"/>
    </source>
</evidence>
<evidence type="ECO:0000256" key="4">
    <source>
        <dbReference type="ARBA" id="ARBA00022729"/>
    </source>
</evidence>
<proteinExistence type="inferred from homology"/>
<feature type="signal peptide" evidence="5">
    <location>
        <begin position="1"/>
        <end position="21"/>
    </location>
</feature>
<dbReference type="EMBL" id="JAGDFL010000298">
    <property type="protein sequence ID" value="KAG7394121.1"/>
    <property type="molecule type" value="Genomic_DNA"/>
</dbReference>
<evidence type="ECO:0000256" key="6">
    <source>
        <dbReference type="SAM" id="MobiDB-lite"/>
    </source>
</evidence>
<comment type="function">
    <text evidence="5">Effector that suppresses plant defense responses during pathogen infection.</text>
</comment>
<organism evidence="7 8">
    <name type="scientific">Phytophthora boehmeriae</name>
    <dbReference type="NCBI Taxonomy" id="109152"/>
    <lineage>
        <taxon>Eukaryota</taxon>
        <taxon>Sar</taxon>
        <taxon>Stramenopiles</taxon>
        <taxon>Oomycota</taxon>
        <taxon>Peronosporomycetes</taxon>
        <taxon>Peronosporales</taxon>
        <taxon>Peronosporaceae</taxon>
        <taxon>Phytophthora</taxon>
    </lineage>
</organism>
<dbReference type="OrthoDB" id="114087at2759"/>
<sequence length="149" mass="16633">MRVSFMLFATMAVAFFATCDATVDSDQAKISMMASPDLVRSIENDDAAGGRLLREHKHDGEAEPEERGGGFPGASGLKNLIESSKEASRRAKVRSAAAEVLKDSQKFDDMYATYGQKYTLTQLQKYLDIDNDKTFLNLYNSIMFKRDIQ</sequence>
<dbReference type="Proteomes" id="UP000693981">
    <property type="component" value="Unassembled WGS sequence"/>
</dbReference>
<name>A0A8T1WLQ8_9STRA</name>
<gene>
    <name evidence="7" type="ORF">PHYBOEH_005648</name>
</gene>
<keyword evidence="8" id="KW-1185">Reference proteome</keyword>
<feature type="region of interest" description="Disordered" evidence="6">
    <location>
        <begin position="53"/>
        <end position="77"/>
    </location>
</feature>
<dbReference type="AlphaFoldDB" id="A0A8T1WLQ8"/>
<comment type="subcellular location">
    <subcellularLocation>
        <location evidence="1 5">Secreted</location>
    </subcellularLocation>
</comment>